<dbReference type="Gene3D" id="1.10.238.10">
    <property type="entry name" value="EF-hand"/>
    <property type="match status" value="1"/>
</dbReference>
<evidence type="ECO:0000256" key="3">
    <source>
        <dbReference type="ARBA" id="ARBA00022793"/>
    </source>
</evidence>
<comment type="domain">
    <text evidence="11">The C2 domains have an essential, but non-catalytic function. They may facilitate interactions with other proteins and are required for lipid transport function.</text>
</comment>
<evidence type="ECO:0000256" key="2">
    <source>
        <dbReference type="ARBA" id="ARBA00022516"/>
    </source>
</evidence>
<dbReference type="Pfam" id="PF00168">
    <property type="entry name" value="C2"/>
    <property type="match status" value="2"/>
</dbReference>
<evidence type="ECO:0000256" key="8">
    <source>
        <dbReference type="ARBA" id="ARBA00023239"/>
    </source>
</evidence>
<dbReference type="InterPro" id="IPR011992">
    <property type="entry name" value="EF-hand-dom_pair"/>
</dbReference>
<dbReference type="GO" id="GO:0004609">
    <property type="term" value="F:phosphatidylserine decarboxylase activity"/>
    <property type="evidence" value="ECO:0007669"/>
    <property type="project" value="UniProtKB-UniRule"/>
</dbReference>
<feature type="active site" description="Schiff-base intermediate with substrate; via pyruvic acid; for decarboxylase activity" evidence="11">
    <location>
        <position position="893"/>
    </location>
</feature>
<feature type="active site" description="Charge relay system; for autoendoproteolytic cleavage activity" evidence="11">
    <location>
        <position position="748"/>
    </location>
</feature>
<feature type="chain" id="PRO_5023384618" description="Phosphatidylserine decarboxylase 2 beta chain" evidence="11">
    <location>
        <begin position="1"/>
        <end position="892"/>
    </location>
</feature>
<evidence type="ECO:0000256" key="10">
    <source>
        <dbReference type="ARBA" id="ARBA00023317"/>
    </source>
</evidence>
<dbReference type="AlphaFoldDB" id="A0A1E3QUG2"/>
<reference evidence="16" key="1">
    <citation type="submission" date="2016-05" db="EMBL/GenBank/DDBJ databases">
        <title>Comparative genomics of biotechnologically important yeasts.</title>
        <authorList>
            <consortium name="DOE Joint Genome Institute"/>
            <person name="Riley R."/>
            <person name="Haridas S."/>
            <person name="Wolfe K.H."/>
            <person name="Lopes M.R."/>
            <person name="Hittinger C.T."/>
            <person name="Goker M."/>
            <person name="Salamov A."/>
            <person name="Wisecaver J."/>
            <person name="Long T.M."/>
            <person name="Aerts A.L."/>
            <person name="Barry K."/>
            <person name="Choi C."/>
            <person name="Clum A."/>
            <person name="Coughlan A.Y."/>
            <person name="Deshpande S."/>
            <person name="Douglass A.P."/>
            <person name="Hanson S.J."/>
            <person name="Klenk H.-P."/>
            <person name="Labutti K."/>
            <person name="Lapidus A."/>
            <person name="Lindquist E."/>
            <person name="Lipzen A."/>
            <person name="Meier-Kolthoff J.P."/>
            <person name="Ohm R.A."/>
            <person name="Otillar R.P."/>
            <person name="Pangilinan J."/>
            <person name="Peng Y."/>
            <person name="Rokas A."/>
            <person name="Rosa C.A."/>
            <person name="Scheuner C."/>
            <person name="Sibirny A.A."/>
            <person name="Slot J.C."/>
            <person name="Stielow J.B."/>
            <person name="Sun H."/>
            <person name="Kurtzman C.P."/>
            <person name="Blackwell M."/>
            <person name="Grigoriev I.V."/>
            <person name="Jeffries T.W."/>
        </authorList>
    </citation>
    <scope>NUCLEOTIDE SEQUENCE [LARGE SCALE GENOMIC DNA]</scope>
    <source>
        <strain evidence="16">NRRL Y-12698</strain>
    </source>
</reference>
<keyword evidence="16" id="KW-1185">Reference proteome</keyword>
<keyword evidence="11" id="KW-0967">Endosome</keyword>
<feature type="active site" description="Charge relay system; for autoendoproteolytic cleavage activity" evidence="11">
    <location>
        <position position="806"/>
    </location>
</feature>
<comment type="similarity">
    <text evidence="11">Belongs to the phosphatidylserine decarboxylase family. PSD-B subfamily. Eukaryotic type II sub-subfamily.</text>
</comment>
<feature type="domain" description="C2" evidence="13">
    <location>
        <begin position="272"/>
        <end position="400"/>
    </location>
</feature>
<evidence type="ECO:0000256" key="1">
    <source>
        <dbReference type="ARBA" id="ARBA00005189"/>
    </source>
</evidence>
<accession>A0A1E3QUG2</accession>
<dbReference type="NCBIfam" id="TIGR00163">
    <property type="entry name" value="PS_decarb"/>
    <property type="match status" value="1"/>
</dbReference>
<gene>
    <name evidence="11" type="primary">PSD2</name>
    <name evidence="15" type="ORF">BABINDRAFT_160822</name>
</gene>
<dbReference type="InterPro" id="IPR000008">
    <property type="entry name" value="C2_dom"/>
</dbReference>
<dbReference type="HAMAP" id="MF_00663">
    <property type="entry name" value="PS_decarb_PSD_B_type2"/>
    <property type="match status" value="1"/>
</dbReference>
<dbReference type="PROSITE" id="PS50222">
    <property type="entry name" value="EF_HAND_2"/>
    <property type="match status" value="1"/>
</dbReference>
<dbReference type="STRING" id="984486.A0A1E3QUG2"/>
<feature type="region of interest" description="Disordered" evidence="12">
    <location>
        <begin position="975"/>
        <end position="1012"/>
    </location>
</feature>
<evidence type="ECO:0000256" key="6">
    <source>
        <dbReference type="ARBA" id="ARBA00023145"/>
    </source>
</evidence>
<dbReference type="Proteomes" id="UP000094336">
    <property type="component" value="Unassembled WGS sequence"/>
</dbReference>
<evidence type="ECO:0000256" key="9">
    <source>
        <dbReference type="ARBA" id="ARBA00023264"/>
    </source>
</evidence>
<keyword evidence="8 11" id="KW-0456">Lyase</keyword>
<organism evidence="15 16">
    <name type="scientific">Babjeviella inositovora NRRL Y-12698</name>
    <dbReference type="NCBI Taxonomy" id="984486"/>
    <lineage>
        <taxon>Eukaryota</taxon>
        <taxon>Fungi</taxon>
        <taxon>Dikarya</taxon>
        <taxon>Ascomycota</taxon>
        <taxon>Saccharomycotina</taxon>
        <taxon>Pichiomycetes</taxon>
        <taxon>Serinales incertae sedis</taxon>
        <taxon>Babjeviella</taxon>
    </lineage>
</organism>
<comment type="function">
    <text evidence="11">Catalyzes the formation of phosphatidylethanolamine (PtdEtn) from phosphatidylserine (PtdSer). Plays a central role in phospholipid metabolism and in the interorganelle trafficking of phosphatidylserine.</text>
</comment>
<comment type="subcellular location">
    <subcellularLocation>
        <location evidence="11">Golgi apparatus membrane</location>
        <topology evidence="11">Peripheral membrane protein</topology>
        <orientation evidence="11">Cytoplasmic side</orientation>
    </subcellularLocation>
    <subcellularLocation>
        <location evidence="11">Endosome membrane</location>
        <topology evidence="11">Peripheral membrane protein</topology>
        <orientation evidence="11">Cytoplasmic side</orientation>
    </subcellularLocation>
</comment>
<evidence type="ECO:0000256" key="11">
    <source>
        <dbReference type="HAMAP-Rule" id="MF_03209"/>
    </source>
</evidence>
<keyword evidence="7 11" id="KW-0594">Phospholipid biosynthesis</keyword>
<dbReference type="GO" id="GO:0006656">
    <property type="term" value="P:phosphatidylcholine biosynthetic process"/>
    <property type="evidence" value="ECO:0007669"/>
    <property type="project" value="EnsemblFungi"/>
</dbReference>
<protein>
    <recommendedName>
        <fullName evidence="11">Phosphatidylserine decarboxylase proenzyme 2</fullName>
        <ecNumber evidence="11">4.1.1.65</ecNumber>
    </recommendedName>
    <component>
        <recommendedName>
            <fullName evidence="11">Phosphatidylserine decarboxylase 2 beta chain</fullName>
        </recommendedName>
    </component>
    <component>
        <recommendedName>
            <fullName evidence="11">Phosphatidylserine decarboxylase 2 alpha chain</fullName>
        </recommendedName>
    </component>
</protein>
<comment type="pathway">
    <text evidence="1">Lipid metabolism.</text>
</comment>
<dbReference type="GeneID" id="30146329"/>
<comment type="catalytic activity">
    <reaction evidence="11">
        <text>a 1,2-diacyl-sn-glycero-3-phospho-L-serine + H(+) = a 1,2-diacyl-sn-glycero-3-phosphoethanolamine + CO2</text>
        <dbReference type="Rhea" id="RHEA:20828"/>
        <dbReference type="ChEBI" id="CHEBI:15378"/>
        <dbReference type="ChEBI" id="CHEBI:16526"/>
        <dbReference type="ChEBI" id="CHEBI:57262"/>
        <dbReference type="ChEBI" id="CHEBI:64612"/>
        <dbReference type="EC" id="4.1.1.65"/>
    </reaction>
</comment>
<feature type="active site" description="Charge relay system; for autoendoproteolytic cleavage activity" evidence="11">
    <location>
        <position position="893"/>
    </location>
</feature>
<dbReference type="InterPro" id="IPR002048">
    <property type="entry name" value="EF_hand_dom"/>
</dbReference>
<feature type="domain" description="C2" evidence="13">
    <location>
        <begin position="1"/>
        <end position="113"/>
    </location>
</feature>
<dbReference type="OrthoDB" id="67700at2759"/>
<evidence type="ECO:0000256" key="12">
    <source>
        <dbReference type="SAM" id="MobiDB-lite"/>
    </source>
</evidence>
<keyword evidence="3 11" id="KW-0210">Decarboxylase</keyword>
<evidence type="ECO:0000256" key="4">
    <source>
        <dbReference type="ARBA" id="ARBA00023098"/>
    </source>
</evidence>
<name>A0A1E3QUG2_9ASCO</name>
<dbReference type="InterPro" id="IPR003817">
    <property type="entry name" value="PS_Dcarbxylase"/>
</dbReference>
<evidence type="ECO:0000313" key="16">
    <source>
        <dbReference type="Proteomes" id="UP000094336"/>
    </source>
</evidence>
<feature type="site" description="Cleavage (non-hydrolytic); by autocatalysis" evidence="11">
    <location>
        <begin position="892"/>
        <end position="893"/>
    </location>
</feature>
<keyword evidence="6 11" id="KW-0865">Zymogen</keyword>
<evidence type="ECO:0000259" key="13">
    <source>
        <dbReference type="PROSITE" id="PS50004"/>
    </source>
</evidence>
<comment type="subunit">
    <text evidence="11">Heterodimer of a large membrane-associated beta subunit and a small pyruvoyl-containing alpha subunit. Interacts with pstB2. This interaction may be a means to structurally tether the donor membrane (ER) harboring PstB2 to acceptor membranes (Golgi/endosomes) harboring PSD2 during PtdSer transport to the site of PtdEtn synthesis.</text>
</comment>
<proteinExistence type="inferred from homology"/>
<dbReference type="EC" id="4.1.1.65" evidence="11"/>
<evidence type="ECO:0000259" key="14">
    <source>
        <dbReference type="PROSITE" id="PS50222"/>
    </source>
</evidence>
<keyword evidence="9 11" id="KW-1208">Phospholipid metabolism</keyword>
<dbReference type="Gene3D" id="2.60.40.150">
    <property type="entry name" value="C2 domain"/>
    <property type="match status" value="2"/>
</dbReference>
<dbReference type="GO" id="GO:0005795">
    <property type="term" value="C:Golgi stack"/>
    <property type="evidence" value="ECO:0007669"/>
    <property type="project" value="UniProtKB-UniRule"/>
</dbReference>
<dbReference type="PANTHER" id="PTHR10067">
    <property type="entry name" value="PHOSPHATIDYLSERINE DECARBOXYLASE"/>
    <property type="match status" value="1"/>
</dbReference>
<dbReference type="GO" id="GO:0005509">
    <property type="term" value="F:calcium ion binding"/>
    <property type="evidence" value="ECO:0007669"/>
    <property type="project" value="InterPro"/>
</dbReference>
<sequence>MKFLGRSKATPPTLWLEIEALQAKNLTESAKNCHPKLIASINGTSQSTCRANNTVSPQWGDTLSLPLDDFGSQVVKLMVWDAHRITSNYLGELRLNVSELFEDRETVSPARWYKLHASKYQHSFVPGHVELAFGLAISKKRTQSLDVSDIRISVPETTLEVSKLKVSDALVLELLEKWRRNTTGVTALPDSQGFYSEDEGEVDILDPKPSSDGSPTFEYRPVSALLLLPFDDGTDMSSYVSSDATSTAELSDCPLSRNHGSTLAVASGKTKRLAKFQRAKARNYELFKTRNVLGVVFVEILLCTDLPPLKSTSASLRFDMDPFVVVSFGKKTFRTSWRNHTLNPIFNERLAFEIMLSERDYDVTFSVLDKDRFSFHDDVGVITVPLNDLVEIPSDLSENSRPTSDKVSVIDDSTHVSFRKSTVLKKKTITHQSVDTAHFKTLALKLELKQAKYAEKYRPELKVRTRFLHYDELRRQFWMKLLAQYDMNKDGHFDFMELTVFLESIGSTLSDETIESFYAKHGKSLPNGDTLGFEEIVDSLEELVYAGLKSENHIINIDKCPVCGKARMAQSADMDIVTHVAICASKDWSIVDKLLFSRYASVNQATRKWYSKALIKLTYGKYVLGGKNSGNILVQDRATGIILEEKMSMYVRLGIRLLYNKFDKADTKRVRRSLKSLSIKQGAKFDSLNSAKDISSFIKFHKLDLTDCLNQDPEAYATFNEFFYRALKPGARPVTSPEEPRIVVSPADCRSCTFDSISAATEIWIKGRNFSVEKLMAGHFPELLLKLQNCAIGIFRLAPQDYHRFHSPVEGVIGEIKEISGDYYTVNPMAIRSELDVFGENVRCLVPIHTKDFSTVLYIAIGAMMVGSSVFTVSEGQTVKKGDEIGYFKFGGSTILTLFEPKYFQFDLDLVQNSSQSIETLVRVGQSIGHSPSVPESTLSKRDIKKMTHDERLTLFRTITGGDYAHVNTLSWESQQVDEDALDMDEDALDMDEDALDMDEDALDVDDDSESG</sequence>
<keyword evidence="4 11" id="KW-0443">Lipid metabolism</keyword>
<dbReference type="Pfam" id="PF02666">
    <property type="entry name" value="PS_Dcarbxylase"/>
    <property type="match status" value="1"/>
</dbReference>
<feature type="compositionally biased region" description="Acidic residues" evidence="12">
    <location>
        <begin position="976"/>
        <end position="1012"/>
    </location>
</feature>
<dbReference type="EMBL" id="KV454429">
    <property type="protein sequence ID" value="ODQ80557.1"/>
    <property type="molecule type" value="Genomic_DNA"/>
</dbReference>
<dbReference type="SMART" id="SM00239">
    <property type="entry name" value="C2"/>
    <property type="match status" value="2"/>
</dbReference>
<dbReference type="GO" id="GO:0010008">
    <property type="term" value="C:endosome membrane"/>
    <property type="evidence" value="ECO:0007669"/>
    <property type="project" value="UniProtKB-SubCell"/>
</dbReference>
<feature type="domain" description="EF-hand" evidence="14">
    <location>
        <begin position="473"/>
        <end position="508"/>
    </location>
</feature>
<keyword evidence="10 11" id="KW-0670">Pyruvate</keyword>
<feature type="chain" id="PRO_5023384620" description="Phosphatidylserine decarboxylase 2 alpha chain" evidence="11">
    <location>
        <begin position="893"/>
        <end position="1012"/>
    </location>
</feature>
<dbReference type="PANTHER" id="PTHR10067:SF17">
    <property type="entry name" value="PHOSPHATIDYLSERINE DECARBOXYLASE PROENZYME 2"/>
    <property type="match status" value="1"/>
</dbReference>
<keyword evidence="5 11" id="KW-0472">Membrane</keyword>
<dbReference type="UniPathway" id="UPA00558">
    <property type="reaction ID" value="UER00616"/>
</dbReference>
<keyword evidence="11" id="KW-0333">Golgi apparatus</keyword>
<comment type="PTM">
    <text evidence="11">Is synthesized initially as an inactive proenzyme. Formation of the active enzyme involves a self-maturation process in which the active site pyruvoyl group is generated from an internal serine residue via an autocatalytic post-translational modification. Two non-identical subunits are generated from the proenzyme in this reaction, and the pyruvate is formed at the N-terminus of the alpha chain, which is derived from the carboxyl end of the proenzyme. The autoendoproteolytic cleavage occurs by a canonical serine protease mechanism, in which the side chain hydroxyl group of the serine supplies its oxygen atom to form the C-terminus of the beta chain, while the remainder of the serine residue undergoes an oxidative deamination to produce ammonia and the pyruvoyl prosthetic group on the alpha chain. During this reaction, the Ser that is part of the protease active site of the proenzyme becomes the pyruvoyl prosthetic group, which constitutes an essential element of the active site of the mature decarboxylase.</text>
</comment>
<dbReference type="InterPro" id="IPR033179">
    <property type="entry name" value="PSD_type2_pro"/>
</dbReference>
<evidence type="ECO:0000313" key="15">
    <source>
        <dbReference type="EMBL" id="ODQ80557.1"/>
    </source>
</evidence>
<dbReference type="PROSITE" id="PS50004">
    <property type="entry name" value="C2"/>
    <property type="match status" value="2"/>
</dbReference>
<dbReference type="SUPFAM" id="SSF47473">
    <property type="entry name" value="EF-hand"/>
    <property type="match status" value="1"/>
</dbReference>
<dbReference type="RefSeq" id="XP_018985885.1">
    <property type="nucleotide sequence ID" value="XM_019128476.1"/>
</dbReference>
<evidence type="ECO:0000256" key="5">
    <source>
        <dbReference type="ARBA" id="ARBA00023136"/>
    </source>
</evidence>
<dbReference type="SUPFAM" id="SSF49562">
    <property type="entry name" value="C2 domain (Calcium/lipid-binding domain, CaLB)"/>
    <property type="match status" value="2"/>
</dbReference>
<dbReference type="GO" id="GO:0016540">
    <property type="term" value="P:protein autoprocessing"/>
    <property type="evidence" value="ECO:0007669"/>
    <property type="project" value="UniProtKB-UniRule"/>
</dbReference>
<evidence type="ECO:0000256" key="7">
    <source>
        <dbReference type="ARBA" id="ARBA00023209"/>
    </source>
</evidence>
<dbReference type="GO" id="GO:0000139">
    <property type="term" value="C:Golgi membrane"/>
    <property type="evidence" value="ECO:0007669"/>
    <property type="project" value="UniProtKB-SubCell"/>
</dbReference>
<comment type="cofactor">
    <cofactor evidence="11">
        <name>pyruvate</name>
        <dbReference type="ChEBI" id="CHEBI:15361"/>
    </cofactor>
    <text evidence="11">Binds 1 pyruvoyl group covalently per subunit.</text>
</comment>
<feature type="modified residue" description="Pyruvic acid (Ser); by autocatalysis" evidence="11">
    <location>
        <position position="893"/>
    </location>
</feature>
<dbReference type="InterPro" id="IPR035892">
    <property type="entry name" value="C2_domain_sf"/>
</dbReference>
<dbReference type="GO" id="GO:0006646">
    <property type="term" value="P:phosphatidylethanolamine biosynthetic process"/>
    <property type="evidence" value="ECO:0007669"/>
    <property type="project" value="UniProtKB-UniRule"/>
</dbReference>
<keyword evidence="2 11" id="KW-0444">Lipid biosynthesis</keyword>
<comment type="pathway">
    <text evidence="11">Phospholipid metabolism; phosphatidylethanolamine biosynthesis; phosphatidylethanolamine from CDP-diacylglycerol: step 2/2.</text>
</comment>
<dbReference type="InterPro" id="IPR033177">
    <property type="entry name" value="PSD-B"/>
</dbReference>